<comment type="similarity">
    <text evidence="4">Belongs to the actin family.</text>
</comment>
<proteinExistence type="inferred from homology"/>
<comment type="caution">
    <text evidence="5">The sequence shown here is derived from an EMBL/GenBank/DDBJ whole genome shotgun (WGS) entry which is preliminary data.</text>
</comment>
<dbReference type="Pfam" id="PF00022">
    <property type="entry name" value="Actin"/>
    <property type="match status" value="1"/>
</dbReference>
<evidence type="ECO:0000256" key="4">
    <source>
        <dbReference type="RuleBase" id="RU000487"/>
    </source>
</evidence>
<reference evidence="5 6" key="1">
    <citation type="journal article" date="2017" name="Environ. Microbiol.">
        <title>Decay of the glycolytic pathway and adaptation to intranuclear parasitism within Enterocytozoonidae microsporidia.</title>
        <authorList>
            <person name="Wiredu Boakye D."/>
            <person name="Jaroenlak P."/>
            <person name="Prachumwat A."/>
            <person name="Williams T.A."/>
            <person name="Bateman K.S."/>
            <person name="Itsathitphaisarn O."/>
            <person name="Sritunyalucksana K."/>
            <person name="Paszkiewicz K.H."/>
            <person name="Moore K.A."/>
            <person name="Stentiford G.D."/>
            <person name="Williams B.A."/>
        </authorList>
    </citation>
    <scope>NUCLEOTIDE SEQUENCE [LARGE SCALE GENOMIC DNA]</scope>
    <source>
        <strain evidence="5 6">GB1</strain>
    </source>
</reference>
<evidence type="ECO:0000256" key="3">
    <source>
        <dbReference type="ARBA" id="ARBA00083222"/>
    </source>
</evidence>
<dbReference type="FunFam" id="3.30.420.40:FF:000058">
    <property type="entry name" value="Putative actin-related protein 5"/>
    <property type="match status" value="1"/>
</dbReference>
<dbReference type="OrthoDB" id="5132116at2759"/>
<dbReference type="InterPro" id="IPR004000">
    <property type="entry name" value="Actin"/>
</dbReference>
<dbReference type="PRINTS" id="PR00190">
    <property type="entry name" value="ACTIN"/>
</dbReference>
<dbReference type="InterPro" id="IPR004001">
    <property type="entry name" value="Actin_CS"/>
</dbReference>
<keyword evidence="6" id="KW-1185">Reference proteome</keyword>
<evidence type="ECO:0000313" key="6">
    <source>
        <dbReference type="Proteomes" id="UP000192639"/>
    </source>
</evidence>
<dbReference type="PROSITE" id="PS00406">
    <property type="entry name" value="ACTINS_1"/>
    <property type="match status" value="1"/>
</dbReference>
<dbReference type="EMBL" id="LWDP01000009">
    <property type="protein sequence ID" value="ORD94801.1"/>
    <property type="molecule type" value="Genomic_DNA"/>
</dbReference>
<dbReference type="PROSITE" id="PS00432">
    <property type="entry name" value="ACTINS_2"/>
    <property type="match status" value="1"/>
</dbReference>
<evidence type="ECO:0000256" key="1">
    <source>
        <dbReference type="ARBA" id="ARBA00073387"/>
    </source>
</evidence>
<dbReference type="InterPro" id="IPR043129">
    <property type="entry name" value="ATPase_NBD"/>
</dbReference>
<gene>
    <name evidence="5" type="primary">ACT1</name>
    <name evidence="5" type="ORF">ECANGB1_2335</name>
</gene>
<dbReference type="VEuPathDB" id="MicrosporidiaDB:ECANGB1_2335"/>
<dbReference type="Proteomes" id="UP000192639">
    <property type="component" value="Unassembled WGS sequence"/>
</dbReference>
<dbReference type="PANTHER" id="PTHR11937">
    <property type="entry name" value="ACTIN"/>
    <property type="match status" value="1"/>
</dbReference>
<dbReference type="Gene3D" id="3.90.640.10">
    <property type="entry name" value="Actin, Chain A, domain 4"/>
    <property type="match status" value="1"/>
</dbReference>
<organism evidence="5 6">
    <name type="scientific">Enterospora canceri</name>
    <dbReference type="NCBI Taxonomy" id="1081671"/>
    <lineage>
        <taxon>Eukaryota</taxon>
        <taxon>Fungi</taxon>
        <taxon>Fungi incertae sedis</taxon>
        <taxon>Microsporidia</taxon>
        <taxon>Enterocytozoonidae</taxon>
        <taxon>Enterospora</taxon>
    </lineage>
</organism>
<dbReference type="Gene3D" id="3.30.420.40">
    <property type="match status" value="2"/>
</dbReference>
<dbReference type="AlphaFoldDB" id="A0A1Y1S8K8"/>
<accession>A0A1Y1S8K8</accession>
<dbReference type="GO" id="GO:0005869">
    <property type="term" value="C:dynactin complex"/>
    <property type="evidence" value="ECO:0007669"/>
    <property type="project" value="UniProtKB-ARBA"/>
</dbReference>
<protein>
    <recommendedName>
        <fullName evidence="1">Centractin</fullName>
    </recommendedName>
    <alternativeName>
        <fullName evidence="2">Actin-like protein</fullName>
    </alternativeName>
    <alternativeName>
        <fullName evidence="3">Actin-related protein 1</fullName>
    </alternativeName>
</protein>
<evidence type="ECO:0000256" key="2">
    <source>
        <dbReference type="ARBA" id="ARBA00076361"/>
    </source>
</evidence>
<name>A0A1Y1S8K8_9MICR</name>
<sequence length="375" mass="41966">MLTQETDETPAIIIDNGSGMVKAGFSGDDAPRCVFPSIIGVPKHQGVMIGMGQKDSYVGDEAQSKRGILQLKYPIRHGVVTNWEDMTKIWHHTFYNELRVDPSEQSVLCTEAPLNPKVNREKMCQIMFETYNVRRWYMQIQAVLSLYASGRTSGLVLDSGDGVSHVVPIYEGYSLPHAIMRLNLAGRDITHFLAKILTETGISMNTTAEIEIVRCIKEKLCYVSMDYEAECTSNKAEVEYTLPDESVVKIGSQRFRAPEIIFNPKMNGLEAQGIHEAIYASIQKCDIDIRKDLFGSIVLSGGTTCYKNMADRIKKEVSKLASPAITVRVISPAEKKYSVWIGGSILSSLSTFQTLWVTKEDYDELGAEIVHRRCF</sequence>
<dbReference type="FunFam" id="3.30.420.40:FF:000291">
    <property type="entry name" value="Actin, alpha skeletal muscle"/>
    <property type="match status" value="1"/>
</dbReference>
<dbReference type="SUPFAM" id="SSF53067">
    <property type="entry name" value="Actin-like ATPase domain"/>
    <property type="match status" value="2"/>
</dbReference>
<dbReference type="FunFam" id="3.90.640.10:FF:000007">
    <property type="entry name" value="Actin like 7B"/>
    <property type="match status" value="1"/>
</dbReference>
<dbReference type="SMART" id="SM00268">
    <property type="entry name" value="ACTIN"/>
    <property type="match status" value="1"/>
</dbReference>
<evidence type="ECO:0000313" key="5">
    <source>
        <dbReference type="EMBL" id="ORD94801.1"/>
    </source>
</evidence>